<dbReference type="EC" id="1.12.1.3" evidence="4"/>
<sequence length="124" mass="13608">MKSLEDLKALREKLQSDIRVRENDGTKIIIGMGTCGIAAGAREIMAAVLDELAVRKLKNVQVQQTGCIGMCEKEVLVDVVRPGEPRITYGNVKPVDVKRIIADHVINGRIIEDLVVGKMDDAKI</sequence>
<dbReference type="GO" id="GO:0051536">
    <property type="term" value="F:iron-sulfur cluster binding"/>
    <property type="evidence" value="ECO:0007669"/>
    <property type="project" value="UniProtKB-KW"/>
</dbReference>
<comment type="caution">
    <text evidence="4">The sequence shown here is derived from an EMBL/GenBank/DDBJ whole genome shotgun (WGS) entry which is preliminary data.</text>
</comment>
<evidence type="ECO:0000313" key="4">
    <source>
        <dbReference type="EMBL" id="MPL78969.1"/>
    </source>
</evidence>
<protein>
    <submittedName>
        <fullName evidence="4">NADP-reducing hydrogenase subunit HndB</fullName>
        <ecNumber evidence="4">1.12.1.3</ecNumber>
    </submittedName>
</protein>
<keyword evidence="4" id="KW-0560">Oxidoreductase</keyword>
<dbReference type="GO" id="GO:0050583">
    <property type="term" value="F:hydrogen dehydrogenase (NADP+) activity"/>
    <property type="evidence" value="ECO:0007669"/>
    <property type="project" value="UniProtKB-EC"/>
</dbReference>
<dbReference type="PANTHER" id="PTHR43578">
    <property type="entry name" value="NADH-QUINONE OXIDOREDUCTASE SUBUNIT F"/>
    <property type="match status" value="1"/>
</dbReference>
<organism evidence="4">
    <name type="scientific">bioreactor metagenome</name>
    <dbReference type="NCBI Taxonomy" id="1076179"/>
    <lineage>
        <taxon>unclassified sequences</taxon>
        <taxon>metagenomes</taxon>
        <taxon>ecological metagenomes</taxon>
    </lineage>
</organism>
<proteinExistence type="predicted"/>
<dbReference type="GO" id="GO:0046872">
    <property type="term" value="F:metal ion binding"/>
    <property type="evidence" value="ECO:0007669"/>
    <property type="project" value="UniProtKB-KW"/>
</dbReference>
<evidence type="ECO:0000256" key="3">
    <source>
        <dbReference type="ARBA" id="ARBA00023014"/>
    </source>
</evidence>
<name>A0A644UJH7_9ZZZZ</name>
<evidence type="ECO:0000256" key="1">
    <source>
        <dbReference type="ARBA" id="ARBA00022723"/>
    </source>
</evidence>
<dbReference type="InterPro" id="IPR036249">
    <property type="entry name" value="Thioredoxin-like_sf"/>
</dbReference>
<reference evidence="4" key="1">
    <citation type="submission" date="2019-08" db="EMBL/GenBank/DDBJ databases">
        <authorList>
            <person name="Kucharzyk K."/>
            <person name="Murdoch R.W."/>
            <person name="Higgins S."/>
            <person name="Loffler F."/>
        </authorList>
    </citation>
    <scope>NUCLEOTIDE SEQUENCE</scope>
</reference>
<dbReference type="AlphaFoldDB" id="A0A644UJH7"/>
<dbReference type="SUPFAM" id="SSF52833">
    <property type="entry name" value="Thioredoxin-like"/>
    <property type="match status" value="1"/>
</dbReference>
<accession>A0A644UJH7</accession>
<keyword evidence="2" id="KW-0408">Iron</keyword>
<dbReference type="PANTHER" id="PTHR43578:SF3">
    <property type="entry name" value="NADH-QUINONE OXIDOREDUCTASE SUBUNIT F"/>
    <property type="match status" value="1"/>
</dbReference>
<keyword evidence="3" id="KW-0411">Iron-sulfur</keyword>
<keyword evidence="1" id="KW-0479">Metal-binding</keyword>
<gene>
    <name evidence="4" type="primary">hndB_4</name>
    <name evidence="4" type="ORF">SDC9_24842</name>
</gene>
<evidence type="ECO:0000256" key="2">
    <source>
        <dbReference type="ARBA" id="ARBA00023004"/>
    </source>
</evidence>
<dbReference type="EMBL" id="VSSQ01000121">
    <property type="protein sequence ID" value="MPL78969.1"/>
    <property type="molecule type" value="Genomic_DNA"/>
</dbReference>
<dbReference type="CDD" id="cd02980">
    <property type="entry name" value="TRX_Fd_family"/>
    <property type="match status" value="1"/>
</dbReference>
<dbReference type="Gene3D" id="3.40.30.10">
    <property type="entry name" value="Glutaredoxin"/>
    <property type="match status" value="1"/>
</dbReference>